<dbReference type="NCBIfam" id="TIGR03238">
    <property type="entry name" value="dnd_assoc_3"/>
    <property type="match status" value="1"/>
</dbReference>
<dbReference type="EMBL" id="FOXC01000005">
    <property type="protein sequence ID" value="SFP07519.1"/>
    <property type="molecule type" value="Genomic_DNA"/>
</dbReference>
<dbReference type="InterPro" id="IPR017647">
    <property type="entry name" value="Dnd_assoc_3"/>
</dbReference>
<reference evidence="2 5" key="2">
    <citation type="submission" date="2019-07" db="EMBL/GenBank/DDBJ databases">
        <title>Whole genome shotgun sequence of Halolactibacillus halophilus NBRC 100868.</title>
        <authorList>
            <person name="Hosoyama A."/>
            <person name="Uohara A."/>
            <person name="Ohji S."/>
            <person name="Ichikawa N."/>
        </authorList>
    </citation>
    <scope>NUCLEOTIDE SEQUENCE [LARGE SCALE GENOMIC DNA]</scope>
    <source>
        <strain evidence="2 5">NBRC 100868</strain>
    </source>
</reference>
<dbReference type="STRING" id="306540.SAMN05421839_10536"/>
<dbReference type="Proteomes" id="UP000242243">
    <property type="component" value="Unassembled WGS sequence"/>
</dbReference>
<feature type="domain" description="DUF4145" evidence="1">
    <location>
        <begin position="25"/>
        <end position="105"/>
    </location>
</feature>
<organism evidence="3 4">
    <name type="scientific">Halolactibacillus halophilus</name>
    <dbReference type="NCBI Taxonomy" id="306540"/>
    <lineage>
        <taxon>Bacteria</taxon>
        <taxon>Bacillati</taxon>
        <taxon>Bacillota</taxon>
        <taxon>Bacilli</taxon>
        <taxon>Bacillales</taxon>
        <taxon>Bacillaceae</taxon>
        <taxon>Halolactibacillus</taxon>
    </lineage>
</organism>
<evidence type="ECO:0000259" key="1">
    <source>
        <dbReference type="Pfam" id="PF13643"/>
    </source>
</evidence>
<dbReference type="OrthoDB" id="257964at2"/>
<evidence type="ECO:0000313" key="2">
    <source>
        <dbReference type="EMBL" id="GEM02089.1"/>
    </source>
</evidence>
<dbReference type="Proteomes" id="UP000321547">
    <property type="component" value="Unassembled WGS sequence"/>
</dbReference>
<dbReference type="Pfam" id="PF13643">
    <property type="entry name" value="DUF4145"/>
    <property type="match status" value="1"/>
</dbReference>
<evidence type="ECO:0000313" key="3">
    <source>
        <dbReference type="EMBL" id="SFP07519.1"/>
    </source>
</evidence>
<accession>A0A1I5MDC7</accession>
<evidence type="ECO:0000313" key="4">
    <source>
        <dbReference type="Proteomes" id="UP000242243"/>
    </source>
</evidence>
<sequence length="743" mass="86035">MSIFADFLKQESHDLGNEIIGMERLIYNEPAMACVKARKLIEMVLNSVIEIERLELYIYKNLNEKIRAFDSDGIFDKKIARDLDQIRLKGNRASHDSDNIIRIHDALASHASIYVVTRWYFESYLDHTKVFPEYNEPNNNSESDIKELIKKEIERMNASNNERANTIDKTEIKNIEPEESTYKITENLGEGQSYLIREINKLKESSKEAVENAKHFNDFKRYLHVQREIEAKLRGILEQDQNKNKHLVILGGSVGDGKSHLIAYLNNNTNLLSEYVIINDATESMDPELNAIDTLKEKLSAFSNKGETNENRKVVLAINLGLLHNFISDESVQVDFSELVDFIERSKLFEEGIIDVIEDQYLSLVNFGNHLPYDFNKNGIESSFYTDLLDKITDSVPSNPFNQANLLDQKNNNANRVVHYNFAILKNKEVKNKIVNLVLRAIIKYKVVISARSFLNFISDMLLTEATMDNNNEINNLEKLLPNILFSSNDRSILLNAICKFDPVGQRSNETDQLLLKFNTRENWQEVRKNTLNNSSINLLIEPFEIDPVNLTDYTAALYIKTVLRVMYLFGKVKVEEDACFDQFTKEMYLYNKNDRDTEKNLNKLLQDAIKKINGTDTDGVYYLENSNNKYKIAQSLSLKPKTVRENKNLSNNIFRLGFGKGNDIKSLEVDYQLYRFLNRVVDGYQPNKRDEDSLVKFNDFVDQVMSYGEKKEEIFIVNQLDQSKFILRTTGFDDEIEFIKES</sequence>
<gene>
    <name evidence="2" type="ORF">HHA03_16210</name>
    <name evidence="3" type="ORF">SAMN05421839_10536</name>
</gene>
<dbReference type="RefSeq" id="WP_089830314.1">
    <property type="nucleotide sequence ID" value="NZ_BJWI01000023.1"/>
</dbReference>
<dbReference type="EMBL" id="BJWI01000023">
    <property type="protein sequence ID" value="GEM02089.1"/>
    <property type="molecule type" value="Genomic_DNA"/>
</dbReference>
<name>A0A1I5MDC7_9BACI</name>
<keyword evidence="5" id="KW-1185">Reference proteome</keyword>
<evidence type="ECO:0000313" key="5">
    <source>
        <dbReference type="Proteomes" id="UP000321547"/>
    </source>
</evidence>
<dbReference type="InterPro" id="IPR025285">
    <property type="entry name" value="DUF4145"/>
</dbReference>
<protein>
    <submittedName>
        <fullName evidence="3">DNA phosphorothioation-dependent restriction protein DptF</fullName>
    </submittedName>
</protein>
<proteinExistence type="predicted"/>
<dbReference type="AlphaFoldDB" id="A0A1I5MDC7"/>
<reference evidence="3 4" key="1">
    <citation type="submission" date="2016-10" db="EMBL/GenBank/DDBJ databases">
        <authorList>
            <person name="de Groot N.N."/>
        </authorList>
    </citation>
    <scope>NUCLEOTIDE SEQUENCE [LARGE SCALE GENOMIC DNA]</scope>
    <source>
        <strain evidence="3 4">DSM 17073</strain>
    </source>
</reference>